<dbReference type="InterPro" id="IPR032675">
    <property type="entry name" value="LRR_dom_sf"/>
</dbReference>
<reference evidence="1 2" key="1">
    <citation type="submission" date="2024-02" db="EMBL/GenBank/DDBJ databases">
        <title>A draft genome for the cacao thread blight pathogen Marasmius crinis-equi.</title>
        <authorList>
            <person name="Cohen S.P."/>
            <person name="Baruah I.K."/>
            <person name="Amoako-Attah I."/>
            <person name="Bukari Y."/>
            <person name="Meinhardt L.W."/>
            <person name="Bailey B.A."/>
        </authorList>
    </citation>
    <scope>NUCLEOTIDE SEQUENCE [LARGE SCALE GENOMIC DNA]</scope>
    <source>
        <strain evidence="1 2">GH-76</strain>
    </source>
</reference>
<dbReference type="EMBL" id="JBAHYK010000914">
    <property type="protein sequence ID" value="KAL0570545.1"/>
    <property type="molecule type" value="Genomic_DNA"/>
</dbReference>
<dbReference type="SUPFAM" id="SSF81383">
    <property type="entry name" value="F-box domain"/>
    <property type="match status" value="1"/>
</dbReference>
<dbReference type="InterPro" id="IPR036047">
    <property type="entry name" value="F-box-like_dom_sf"/>
</dbReference>
<evidence type="ECO:0008006" key="3">
    <source>
        <dbReference type="Google" id="ProtNLM"/>
    </source>
</evidence>
<gene>
    <name evidence="1" type="ORF">V5O48_011412</name>
</gene>
<name>A0ABR3F628_9AGAR</name>
<protein>
    <recommendedName>
        <fullName evidence="3">F-box domain-containing protein</fullName>
    </recommendedName>
</protein>
<dbReference type="SUPFAM" id="SSF52047">
    <property type="entry name" value="RNI-like"/>
    <property type="match status" value="1"/>
</dbReference>
<dbReference type="Gene3D" id="3.80.10.10">
    <property type="entry name" value="Ribonuclease Inhibitor"/>
    <property type="match status" value="1"/>
</dbReference>
<comment type="caution">
    <text evidence="1">The sequence shown here is derived from an EMBL/GenBank/DDBJ whole genome shotgun (WGS) entry which is preliminary data.</text>
</comment>
<proteinExistence type="predicted"/>
<evidence type="ECO:0000313" key="2">
    <source>
        <dbReference type="Proteomes" id="UP001465976"/>
    </source>
</evidence>
<organism evidence="1 2">
    <name type="scientific">Marasmius crinis-equi</name>
    <dbReference type="NCBI Taxonomy" id="585013"/>
    <lineage>
        <taxon>Eukaryota</taxon>
        <taxon>Fungi</taxon>
        <taxon>Dikarya</taxon>
        <taxon>Basidiomycota</taxon>
        <taxon>Agaricomycotina</taxon>
        <taxon>Agaricomycetes</taxon>
        <taxon>Agaricomycetidae</taxon>
        <taxon>Agaricales</taxon>
        <taxon>Marasmiineae</taxon>
        <taxon>Marasmiaceae</taxon>
        <taxon>Marasmius</taxon>
    </lineage>
</organism>
<evidence type="ECO:0000313" key="1">
    <source>
        <dbReference type="EMBL" id="KAL0570545.1"/>
    </source>
</evidence>
<keyword evidence="2" id="KW-1185">Reference proteome</keyword>
<accession>A0ABR3F628</accession>
<dbReference type="Proteomes" id="UP001465976">
    <property type="component" value="Unassembled WGS sequence"/>
</dbReference>
<sequence length="432" mass="49558">MGVLPFDILTEIFWFCLPVGDLTDPKVSDLLSITRVCNYWRVTSLNAPRLWAFISLSDFTADFHLPMFQLGIERSGTYPLTVALRHGQDADSRTRDQIYSILAQQYHRLKALTLFLDAYGAQEPIIPTLSSAVPILELVRVVDRGFLEPTGSDSDTSANTGFWQPICLSPSIKSVIRLDGLNRWHSRAFLDLSMVRWEALTHLEGAFHYNMEFINFLNGRCCRSLEILIIRRMSRMPAKIEYGMISLPRLRELDICSHNLSFFISHLTLPRLENLTICYAPTTKFYHPSWLDLFQRSSCRLRSLKMYGAYLNTPDESLHFLLSSSALKDITSLHMTFQAITNLTWGSKMSSPVSFPQLETLNLEVESWTRGRLFGMVDLHCRTPGTHPTLKSASIKVADVLFVNINTTEDWQSFCEDFDSRQNVHYTYIRET</sequence>